<dbReference type="AlphaFoldDB" id="A0A9W8RP76"/>
<dbReference type="EMBL" id="JAOQAZ010000042">
    <property type="protein sequence ID" value="KAJ4246582.1"/>
    <property type="molecule type" value="Genomic_DNA"/>
</dbReference>
<evidence type="ECO:0000313" key="2">
    <source>
        <dbReference type="Proteomes" id="UP001152049"/>
    </source>
</evidence>
<dbReference type="SUPFAM" id="SSF52047">
    <property type="entry name" value="RNI-like"/>
    <property type="match status" value="1"/>
</dbReference>
<protein>
    <recommendedName>
        <fullName evidence="3">F-box domain-containing protein</fullName>
    </recommendedName>
</protein>
<keyword evidence="2" id="KW-1185">Reference proteome</keyword>
<dbReference type="Proteomes" id="UP001152049">
    <property type="component" value="Unassembled WGS sequence"/>
</dbReference>
<comment type="caution">
    <text evidence="1">The sequence shown here is derived from an EMBL/GenBank/DDBJ whole genome shotgun (WGS) entry which is preliminary data.</text>
</comment>
<sequence>MKRLEMYKDWPLLSNWKIASGEIEFDQDGSIVMWDINNMGDDLHEVNQLPSKPHDILVDVFLSMLPNLEQLILEVTPGAVHGRFMPVSAKLESLGYLCIGRHTDGYSGNVPYRLSGIKCLLEKAVNLESLEINFSPGKSFFSQTPPRLGNLRSLKISGALFPSTELKGLVDQCPRLEVFTYTYNNGLSPEELRKGFKLETLPRALASRTDTLQHVEIHWQLKKGRPHRDYHIGSFKRFTKLKTLTLSGRSLLLADVTEETPLETSLSSLLPASIRTVELKGQNLDLYEPILGLAKEAKKGLFPHLKTFRQTEVDKARPSYSVELKEAMGQSEISFETYPKLAWWH</sequence>
<evidence type="ECO:0000313" key="1">
    <source>
        <dbReference type="EMBL" id="KAJ4246582.1"/>
    </source>
</evidence>
<name>A0A9W8RP76_9HYPO</name>
<gene>
    <name evidence="1" type="ORF">NW762_013524</name>
</gene>
<dbReference type="Gene3D" id="3.80.10.10">
    <property type="entry name" value="Ribonuclease Inhibitor"/>
    <property type="match status" value="1"/>
</dbReference>
<reference evidence="1" key="1">
    <citation type="submission" date="2022-09" db="EMBL/GenBank/DDBJ databases">
        <title>Fusarium specimens isolated from Avocado Roots.</title>
        <authorList>
            <person name="Stajich J."/>
            <person name="Roper C."/>
            <person name="Heimlech-Rivalta G."/>
        </authorList>
    </citation>
    <scope>NUCLEOTIDE SEQUENCE</scope>
    <source>
        <strain evidence="1">CF00136</strain>
    </source>
</reference>
<dbReference type="InterPro" id="IPR032675">
    <property type="entry name" value="LRR_dom_sf"/>
</dbReference>
<accession>A0A9W8RP76</accession>
<dbReference type="OrthoDB" id="5069382at2759"/>
<evidence type="ECO:0008006" key="3">
    <source>
        <dbReference type="Google" id="ProtNLM"/>
    </source>
</evidence>
<proteinExistence type="predicted"/>
<organism evidence="1 2">
    <name type="scientific">Fusarium torreyae</name>
    <dbReference type="NCBI Taxonomy" id="1237075"/>
    <lineage>
        <taxon>Eukaryota</taxon>
        <taxon>Fungi</taxon>
        <taxon>Dikarya</taxon>
        <taxon>Ascomycota</taxon>
        <taxon>Pezizomycotina</taxon>
        <taxon>Sordariomycetes</taxon>
        <taxon>Hypocreomycetidae</taxon>
        <taxon>Hypocreales</taxon>
        <taxon>Nectriaceae</taxon>
        <taxon>Fusarium</taxon>
    </lineage>
</organism>